<dbReference type="SUPFAM" id="SSF52799">
    <property type="entry name" value="(Phosphotyrosine protein) phosphatases II"/>
    <property type="match status" value="1"/>
</dbReference>
<dbReference type="InterPro" id="IPR026893">
    <property type="entry name" value="Tyr/Ser_Pase_IphP-type"/>
</dbReference>
<dbReference type="SUPFAM" id="SSF53474">
    <property type="entry name" value="alpha/beta-Hydrolases"/>
    <property type="match status" value="1"/>
</dbReference>
<dbReference type="InterPro" id="IPR029021">
    <property type="entry name" value="Prot-tyrosine_phosphatase-like"/>
</dbReference>
<organism evidence="2 3">
    <name type="scientific">Wickerhamomyces anomalus (strain ATCC 58044 / CBS 1984 / NCYC 433 / NRRL Y-366-8)</name>
    <name type="common">Yeast</name>
    <name type="synonym">Hansenula anomala</name>
    <dbReference type="NCBI Taxonomy" id="683960"/>
    <lineage>
        <taxon>Eukaryota</taxon>
        <taxon>Fungi</taxon>
        <taxon>Dikarya</taxon>
        <taxon>Ascomycota</taxon>
        <taxon>Saccharomycotina</taxon>
        <taxon>Saccharomycetes</taxon>
        <taxon>Phaffomycetales</taxon>
        <taxon>Wickerhamomycetaceae</taxon>
        <taxon>Wickerhamomyces</taxon>
    </lineage>
</organism>
<dbReference type="EMBL" id="KV454210">
    <property type="protein sequence ID" value="ODQ60034.1"/>
    <property type="molecule type" value="Genomic_DNA"/>
</dbReference>
<dbReference type="Pfam" id="PF12146">
    <property type="entry name" value="Hydrolase_4"/>
    <property type="match status" value="1"/>
</dbReference>
<dbReference type="Proteomes" id="UP000094112">
    <property type="component" value="Unassembled WGS sequence"/>
</dbReference>
<dbReference type="InterPro" id="IPR029058">
    <property type="entry name" value="AB_hydrolase_fold"/>
</dbReference>
<evidence type="ECO:0000313" key="2">
    <source>
        <dbReference type="EMBL" id="ODQ60034.1"/>
    </source>
</evidence>
<dbReference type="Gene3D" id="3.90.190.10">
    <property type="entry name" value="Protein tyrosine phosphatase superfamily"/>
    <property type="match status" value="1"/>
</dbReference>
<dbReference type="RefSeq" id="XP_019039241.1">
    <property type="nucleotide sequence ID" value="XM_019181784.1"/>
</dbReference>
<evidence type="ECO:0000313" key="3">
    <source>
        <dbReference type="Proteomes" id="UP000094112"/>
    </source>
</evidence>
<feature type="domain" description="Serine aminopeptidase S33" evidence="1">
    <location>
        <begin position="8"/>
        <end position="233"/>
    </location>
</feature>
<dbReference type="GO" id="GO:0004721">
    <property type="term" value="F:phosphoprotein phosphatase activity"/>
    <property type="evidence" value="ECO:0007669"/>
    <property type="project" value="InterPro"/>
</dbReference>
<dbReference type="AlphaFoldDB" id="A0A1E3P4B4"/>
<dbReference type="Gene3D" id="3.40.50.1820">
    <property type="entry name" value="alpha/beta hydrolase"/>
    <property type="match status" value="1"/>
</dbReference>
<dbReference type="PANTHER" id="PTHR31126:SF1">
    <property type="entry name" value="TYROSINE SPECIFIC PROTEIN PHOSPHATASES DOMAIN-CONTAINING PROTEIN"/>
    <property type="match status" value="1"/>
</dbReference>
<dbReference type="PANTHER" id="PTHR31126">
    <property type="entry name" value="TYROSINE-PROTEIN PHOSPHATASE"/>
    <property type="match status" value="1"/>
</dbReference>
<dbReference type="OrthoDB" id="449382at2759"/>
<dbReference type="InterPro" id="IPR022742">
    <property type="entry name" value="Hydrolase_4"/>
</dbReference>
<name>A0A1E3P4B4_WICAA</name>
<dbReference type="Pfam" id="PF13350">
    <property type="entry name" value="Y_phosphatase3"/>
    <property type="match status" value="1"/>
</dbReference>
<sequence length="584" mass="66482">MESPPPTHKLSLILHGKGGHKNYCYQAMLAQELATKLGIYSFRLDFRGCGDSQQNEDESMGRMISQDIEDINLSLDVFSNGASFEEIGINLTTHSIVAHSRGSVAMMRWAIEEQKKLDKGEPNYRFVQNLVNTAGRFNGKLLLDGLKIQASPEGYTLNQYRLGNYQDLVIQTPETADLGSQNLEEMKYINDEIQVLSVYGLHDHIVPIEDSTHFANLLGSRHTLRFINFADHNFYGSQEVTEKNKSRLNPNGYPLNKRNKVNYNYQATEIIIDYLSSANDLERFKTSTDIVYQSPRWREIDGIANFRDIGGWRTKDNKHYVKSGVIFRSANTSNVTETGKKQLNELGIKSVFDFRSYGEFKKAGGLEIKGVNVNNIPVFTKTDVSPQSIALRYKNLLTSWYTFKYVYENMLENGSYAFKSVLLFLRDHENVPIIFNCTAGKDRTGVMAMIILLLLGVENHIIAKEYELTTIGLIPNHAQIKKEFFEASNDFKEKFKDSDHFKEFSSLSPDAMFNNLISSKYESMIATIELFNQKFGGIEKYCIDYLGLSKEDLSKIRSNLLTNSSPYPDQNAIWKHRAQSGSLL</sequence>
<proteinExistence type="predicted"/>
<keyword evidence="3" id="KW-1185">Reference proteome</keyword>
<protein>
    <recommendedName>
        <fullName evidence="1">Serine aminopeptidase S33 domain-containing protein</fullName>
    </recommendedName>
</protein>
<dbReference type="GeneID" id="30199030"/>
<dbReference type="STRING" id="683960.A0A1E3P4B4"/>
<accession>A0A1E3P4B4</accession>
<gene>
    <name evidence="2" type="ORF">WICANDRAFT_30983</name>
</gene>
<evidence type="ECO:0000259" key="1">
    <source>
        <dbReference type="Pfam" id="PF12146"/>
    </source>
</evidence>
<reference evidence="2 3" key="1">
    <citation type="journal article" date="2016" name="Proc. Natl. Acad. Sci. U.S.A.">
        <title>Comparative genomics of biotechnologically important yeasts.</title>
        <authorList>
            <person name="Riley R."/>
            <person name="Haridas S."/>
            <person name="Wolfe K.H."/>
            <person name="Lopes M.R."/>
            <person name="Hittinger C.T."/>
            <person name="Goeker M."/>
            <person name="Salamov A.A."/>
            <person name="Wisecaver J.H."/>
            <person name="Long T.M."/>
            <person name="Calvey C.H."/>
            <person name="Aerts A.L."/>
            <person name="Barry K.W."/>
            <person name="Choi C."/>
            <person name="Clum A."/>
            <person name="Coughlan A.Y."/>
            <person name="Deshpande S."/>
            <person name="Douglass A.P."/>
            <person name="Hanson S.J."/>
            <person name="Klenk H.-P."/>
            <person name="LaButti K.M."/>
            <person name="Lapidus A."/>
            <person name="Lindquist E.A."/>
            <person name="Lipzen A.M."/>
            <person name="Meier-Kolthoff J.P."/>
            <person name="Ohm R.A."/>
            <person name="Otillar R.P."/>
            <person name="Pangilinan J.L."/>
            <person name="Peng Y."/>
            <person name="Rokas A."/>
            <person name="Rosa C.A."/>
            <person name="Scheuner C."/>
            <person name="Sibirny A.A."/>
            <person name="Slot J.C."/>
            <person name="Stielow J.B."/>
            <person name="Sun H."/>
            <person name="Kurtzman C.P."/>
            <person name="Blackwell M."/>
            <person name="Grigoriev I.V."/>
            <person name="Jeffries T.W."/>
        </authorList>
    </citation>
    <scope>NUCLEOTIDE SEQUENCE [LARGE SCALE GENOMIC DNA]</scope>
    <source>
        <strain evidence="3">ATCC 58044 / CBS 1984 / NCYC 433 / NRRL Y-366-8</strain>
    </source>
</reference>